<reference evidence="8 9" key="1">
    <citation type="submission" date="2020-08" db="EMBL/GenBank/DDBJ databases">
        <title>Bridging the membrane lipid divide: bacteria of the FCB group superphylum have the potential to synthesize archaeal ether lipids.</title>
        <authorList>
            <person name="Villanueva L."/>
            <person name="Von Meijenfeldt F.A.B."/>
            <person name="Westbye A.B."/>
            <person name="Yadav S."/>
            <person name="Hopmans E.C."/>
            <person name="Dutilh B.E."/>
            <person name="Sinninghe Damste J.S."/>
        </authorList>
    </citation>
    <scope>NUCLEOTIDE SEQUENCE [LARGE SCALE GENOMIC DNA]</scope>
    <source>
        <strain evidence="8">NIOZ-UU36</strain>
    </source>
</reference>
<dbReference type="InterPro" id="IPR038494">
    <property type="entry name" value="IGPD_sf"/>
</dbReference>
<dbReference type="Gene3D" id="3.30.230.40">
    <property type="entry name" value="Imidazole glycerol phosphate dehydratase, domain 1"/>
    <property type="match status" value="2"/>
</dbReference>
<dbReference type="CDD" id="cd07914">
    <property type="entry name" value="IGPD"/>
    <property type="match status" value="1"/>
</dbReference>
<dbReference type="GO" id="GO:0004424">
    <property type="term" value="F:imidazoleglycerol-phosphate dehydratase activity"/>
    <property type="evidence" value="ECO:0007669"/>
    <property type="project" value="UniProtKB-UniRule"/>
</dbReference>
<dbReference type="EC" id="4.2.1.19" evidence="6 7"/>
<dbReference type="PANTHER" id="PTHR23133:SF2">
    <property type="entry name" value="IMIDAZOLEGLYCEROL-PHOSPHATE DEHYDRATASE"/>
    <property type="match status" value="1"/>
</dbReference>
<comment type="catalytic activity">
    <reaction evidence="6 7">
        <text>D-erythro-1-(imidazol-4-yl)glycerol 3-phosphate = 3-(imidazol-4-yl)-2-oxopropyl phosphate + H2O</text>
        <dbReference type="Rhea" id="RHEA:11040"/>
        <dbReference type="ChEBI" id="CHEBI:15377"/>
        <dbReference type="ChEBI" id="CHEBI:57766"/>
        <dbReference type="ChEBI" id="CHEBI:58278"/>
        <dbReference type="EC" id="4.2.1.19"/>
    </reaction>
</comment>
<dbReference type="NCBIfam" id="NF002114">
    <property type="entry name" value="PRK00951.2-4"/>
    <property type="match status" value="1"/>
</dbReference>
<dbReference type="InterPro" id="IPR000807">
    <property type="entry name" value="ImidazoleglycerolP_deHydtase"/>
</dbReference>
<evidence type="ECO:0000256" key="6">
    <source>
        <dbReference type="HAMAP-Rule" id="MF_00076"/>
    </source>
</evidence>
<evidence type="ECO:0000256" key="5">
    <source>
        <dbReference type="ARBA" id="ARBA00023239"/>
    </source>
</evidence>
<keyword evidence="6" id="KW-0963">Cytoplasm</keyword>
<dbReference type="NCBIfam" id="NF002111">
    <property type="entry name" value="PRK00951.2-1"/>
    <property type="match status" value="1"/>
</dbReference>
<evidence type="ECO:0000256" key="1">
    <source>
        <dbReference type="ARBA" id="ARBA00005047"/>
    </source>
</evidence>
<dbReference type="PROSITE" id="PS00955">
    <property type="entry name" value="IGP_DEHYDRATASE_2"/>
    <property type="match status" value="1"/>
</dbReference>
<dbReference type="UniPathway" id="UPA00031">
    <property type="reaction ID" value="UER00011"/>
</dbReference>
<evidence type="ECO:0000256" key="3">
    <source>
        <dbReference type="ARBA" id="ARBA00022605"/>
    </source>
</evidence>
<organism evidence="8 9">
    <name type="scientific">Candidatus Desulfolinea nitratireducens</name>
    <dbReference type="NCBI Taxonomy" id="2841698"/>
    <lineage>
        <taxon>Bacteria</taxon>
        <taxon>Bacillati</taxon>
        <taxon>Chloroflexota</taxon>
        <taxon>Anaerolineae</taxon>
        <taxon>Anaerolineales</taxon>
        <taxon>Anaerolineales incertae sedis</taxon>
        <taxon>Candidatus Desulfolinea</taxon>
    </lineage>
</organism>
<dbReference type="AlphaFoldDB" id="A0A8J6TE70"/>
<comment type="similarity">
    <text evidence="6 7">Belongs to the imidazoleglycerol-phosphate dehydratase family.</text>
</comment>
<evidence type="ECO:0000256" key="7">
    <source>
        <dbReference type="RuleBase" id="RU000599"/>
    </source>
</evidence>
<proteinExistence type="inferred from homology"/>
<evidence type="ECO:0000256" key="4">
    <source>
        <dbReference type="ARBA" id="ARBA00023102"/>
    </source>
</evidence>
<name>A0A8J6TE70_9CHLR</name>
<comment type="subcellular location">
    <subcellularLocation>
        <location evidence="6 7">Cytoplasm</location>
    </subcellularLocation>
</comment>
<dbReference type="PROSITE" id="PS00954">
    <property type="entry name" value="IGP_DEHYDRATASE_1"/>
    <property type="match status" value="1"/>
</dbReference>
<dbReference type="FunFam" id="3.30.230.40:FF:000001">
    <property type="entry name" value="Imidazoleglycerol-phosphate dehydratase HisB"/>
    <property type="match status" value="1"/>
</dbReference>
<evidence type="ECO:0000313" key="8">
    <source>
        <dbReference type="EMBL" id="MBC8334781.1"/>
    </source>
</evidence>
<keyword evidence="4 6" id="KW-0368">Histidine biosynthesis</keyword>
<keyword evidence="3 6" id="KW-0028">Amino-acid biosynthesis</keyword>
<dbReference type="Proteomes" id="UP000614469">
    <property type="component" value="Unassembled WGS sequence"/>
</dbReference>
<dbReference type="HAMAP" id="MF_00076">
    <property type="entry name" value="HisB"/>
    <property type="match status" value="1"/>
</dbReference>
<protein>
    <recommendedName>
        <fullName evidence="2 6">Imidazoleglycerol-phosphate dehydratase</fullName>
        <shortName evidence="6">IGPD</shortName>
        <ecNumber evidence="6 7">4.2.1.19</ecNumber>
    </recommendedName>
</protein>
<dbReference type="InterPro" id="IPR020565">
    <property type="entry name" value="ImidazoleglycerP_deHydtase_CS"/>
</dbReference>
<dbReference type="NCBIfam" id="NF002116">
    <property type="entry name" value="PRK00951.2-6"/>
    <property type="match status" value="1"/>
</dbReference>
<gene>
    <name evidence="6 8" type="primary">hisB</name>
    <name evidence="8" type="ORF">H8E29_05915</name>
</gene>
<dbReference type="InterPro" id="IPR020568">
    <property type="entry name" value="Ribosomal_Su5_D2-typ_SF"/>
</dbReference>
<accession>A0A8J6TE70</accession>
<dbReference type="EMBL" id="JACNJN010000079">
    <property type="protein sequence ID" value="MBC8334781.1"/>
    <property type="molecule type" value="Genomic_DNA"/>
</dbReference>
<evidence type="ECO:0000256" key="2">
    <source>
        <dbReference type="ARBA" id="ARBA00016664"/>
    </source>
</evidence>
<evidence type="ECO:0000313" key="9">
    <source>
        <dbReference type="Proteomes" id="UP000614469"/>
    </source>
</evidence>
<dbReference type="PANTHER" id="PTHR23133">
    <property type="entry name" value="IMIDAZOLEGLYCEROL-PHOSPHATE DEHYDRATASE HIS7"/>
    <property type="match status" value="1"/>
</dbReference>
<comment type="pathway">
    <text evidence="1 6 7">Amino-acid biosynthesis; L-histidine biosynthesis; L-histidine from 5-phospho-alpha-D-ribose 1-diphosphate: step 6/9.</text>
</comment>
<sequence length="196" mass="21236">MRISTINRKTNETDISLSLNLDGSGIAKINTGIGFFDHMLTQIAVHGLIDLDLQAKGDLHIDAHHTIEDCGLVLGEAIGQALGEKRGITRMAEASVPMDDALANVVLDLSGRPYSVIQTNWVSPDVGGIPTSLLEHFFESLAVTSRMNLHLNILYGKDNHHMAEALFKAFARALDAATQIDPRRSDLIPSSKGKLS</sequence>
<dbReference type="GO" id="GO:0005737">
    <property type="term" value="C:cytoplasm"/>
    <property type="evidence" value="ECO:0007669"/>
    <property type="project" value="UniProtKB-SubCell"/>
</dbReference>
<keyword evidence="5 6" id="KW-0456">Lyase</keyword>
<dbReference type="Pfam" id="PF00475">
    <property type="entry name" value="IGPD"/>
    <property type="match status" value="1"/>
</dbReference>
<dbReference type="GO" id="GO:0000105">
    <property type="term" value="P:L-histidine biosynthetic process"/>
    <property type="evidence" value="ECO:0007669"/>
    <property type="project" value="UniProtKB-UniRule"/>
</dbReference>
<dbReference type="SUPFAM" id="SSF54211">
    <property type="entry name" value="Ribosomal protein S5 domain 2-like"/>
    <property type="match status" value="2"/>
</dbReference>
<comment type="caution">
    <text evidence="8">The sequence shown here is derived from an EMBL/GenBank/DDBJ whole genome shotgun (WGS) entry which is preliminary data.</text>
</comment>
<dbReference type="FunFam" id="3.30.230.40:FF:000003">
    <property type="entry name" value="Imidazoleglycerol-phosphate dehydratase HisB"/>
    <property type="match status" value="1"/>
</dbReference>